<dbReference type="InterPro" id="IPR007627">
    <property type="entry name" value="RNA_pol_sigma70_r2"/>
</dbReference>
<evidence type="ECO:0000313" key="8">
    <source>
        <dbReference type="EMBL" id="MFD1766784.1"/>
    </source>
</evidence>
<dbReference type="CDD" id="cd06171">
    <property type="entry name" value="Sigma70_r4"/>
    <property type="match status" value="1"/>
</dbReference>
<keyword evidence="3" id="KW-0238">DNA-binding</keyword>
<proteinExistence type="predicted"/>
<evidence type="ECO:0000313" key="9">
    <source>
        <dbReference type="Proteomes" id="UP001597215"/>
    </source>
</evidence>
<evidence type="ECO:0000256" key="1">
    <source>
        <dbReference type="ARBA" id="ARBA00023015"/>
    </source>
</evidence>
<organism evidence="8 9">
    <name type="scientific">Sphingorhabdus buctiana</name>
    <dbReference type="NCBI Taxonomy" id="1508805"/>
    <lineage>
        <taxon>Bacteria</taxon>
        <taxon>Pseudomonadati</taxon>
        <taxon>Pseudomonadota</taxon>
        <taxon>Alphaproteobacteria</taxon>
        <taxon>Sphingomonadales</taxon>
        <taxon>Sphingomonadaceae</taxon>
        <taxon>Sphingorhabdus</taxon>
    </lineage>
</organism>
<dbReference type="NCBIfam" id="TIGR02479">
    <property type="entry name" value="FliA_WhiG"/>
    <property type="match status" value="1"/>
</dbReference>
<dbReference type="Pfam" id="PF04545">
    <property type="entry name" value="Sigma70_r4"/>
    <property type="match status" value="1"/>
</dbReference>
<feature type="domain" description="RNA polymerase sigma-70 region 2" evidence="6">
    <location>
        <begin position="27"/>
        <end position="97"/>
    </location>
</feature>
<gene>
    <name evidence="8" type="ORF">ACFSAG_08010</name>
</gene>
<dbReference type="SUPFAM" id="SSF88659">
    <property type="entry name" value="Sigma3 and sigma4 domains of RNA polymerase sigma factors"/>
    <property type="match status" value="2"/>
</dbReference>
<dbReference type="Gene3D" id="1.10.1740.10">
    <property type="match status" value="1"/>
</dbReference>
<evidence type="ECO:0000259" key="7">
    <source>
        <dbReference type="Pfam" id="PF04545"/>
    </source>
</evidence>
<evidence type="ECO:0000256" key="2">
    <source>
        <dbReference type="ARBA" id="ARBA00023082"/>
    </source>
</evidence>
<comment type="caution">
    <text evidence="8">The sequence shown here is derived from an EMBL/GenBank/DDBJ whole genome shotgun (WGS) entry which is preliminary data.</text>
</comment>
<dbReference type="InterPro" id="IPR007630">
    <property type="entry name" value="RNA_pol_sigma70_r4"/>
</dbReference>
<keyword evidence="1" id="KW-0805">Transcription regulation</keyword>
<feature type="domain" description="RNA polymerase sigma-70 region 3" evidence="5">
    <location>
        <begin position="107"/>
        <end position="151"/>
    </location>
</feature>
<dbReference type="Proteomes" id="UP001597215">
    <property type="component" value="Unassembled WGS sequence"/>
</dbReference>
<dbReference type="Pfam" id="PF04539">
    <property type="entry name" value="Sigma70_r3"/>
    <property type="match status" value="1"/>
</dbReference>
<dbReference type="PANTHER" id="PTHR30385:SF7">
    <property type="entry name" value="RNA POLYMERASE SIGMA FACTOR FLIA"/>
    <property type="match status" value="1"/>
</dbReference>
<evidence type="ECO:0000259" key="5">
    <source>
        <dbReference type="Pfam" id="PF04539"/>
    </source>
</evidence>
<dbReference type="RefSeq" id="WP_374614946.1">
    <property type="nucleotide sequence ID" value="NZ_JBHUEL010000007.1"/>
</dbReference>
<dbReference type="Pfam" id="PF04542">
    <property type="entry name" value="Sigma70_r2"/>
    <property type="match status" value="1"/>
</dbReference>
<dbReference type="InterPro" id="IPR013324">
    <property type="entry name" value="RNA_pol_sigma_r3/r4-like"/>
</dbReference>
<dbReference type="InterPro" id="IPR013325">
    <property type="entry name" value="RNA_pol_sigma_r2"/>
</dbReference>
<dbReference type="InterPro" id="IPR012845">
    <property type="entry name" value="RNA_pol_sigma_FliA_WhiG"/>
</dbReference>
<evidence type="ECO:0000256" key="3">
    <source>
        <dbReference type="ARBA" id="ARBA00023125"/>
    </source>
</evidence>
<dbReference type="NCBIfam" id="TIGR02937">
    <property type="entry name" value="sigma70-ECF"/>
    <property type="match status" value="1"/>
</dbReference>
<accession>A0ABW4MCI8</accession>
<feature type="domain" description="RNA polymerase sigma-70 region 4" evidence="7">
    <location>
        <begin position="191"/>
        <end position="238"/>
    </location>
</feature>
<dbReference type="NCBIfam" id="NF005413">
    <property type="entry name" value="PRK06986.1"/>
    <property type="match status" value="1"/>
</dbReference>
<dbReference type="InterPro" id="IPR014284">
    <property type="entry name" value="RNA_pol_sigma-70_dom"/>
</dbReference>
<evidence type="ECO:0000256" key="4">
    <source>
        <dbReference type="ARBA" id="ARBA00023163"/>
    </source>
</evidence>
<dbReference type="InterPro" id="IPR007624">
    <property type="entry name" value="RNA_pol_sigma70_r3"/>
</dbReference>
<dbReference type="Gene3D" id="1.20.140.160">
    <property type="match status" value="1"/>
</dbReference>
<sequence>MLHFPPDKFGPVTKARNPYEGANADQLIERHTAMVRRIAWHVHSRVSASVELEDLIQTGLIALIEAARGYEDRGHAFSTYASMRVRGAMIDQLRRDAKVSRSAMAARRRIAETRNQLEQQNLRSPDSHEMAAALDMSTADYLALESSAQAIEQMSIDDHYSDHDPWFADSSEAADARIERTQMSALLTQQLSQLSEREAMVLQLFFVEELNLHEIGAVLGIGAPRVCQIKKAALYKLRGQLAEHV</sequence>
<dbReference type="PANTHER" id="PTHR30385">
    <property type="entry name" value="SIGMA FACTOR F FLAGELLAR"/>
    <property type="match status" value="1"/>
</dbReference>
<dbReference type="PRINTS" id="PR00046">
    <property type="entry name" value="SIGMA70FCT"/>
</dbReference>
<evidence type="ECO:0000259" key="6">
    <source>
        <dbReference type="Pfam" id="PF04542"/>
    </source>
</evidence>
<keyword evidence="9" id="KW-1185">Reference proteome</keyword>
<dbReference type="SUPFAM" id="SSF88946">
    <property type="entry name" value="Sigma2 domain of RNA polymerase sigma factors"/>
    <property type="match status" value="1"/>
</dbReference>
<protein>
    <submittedName>
        <fullName evidence="8">Sigma-70 family RNA polymerase sigma factor</fullName>
    </submittedName>
</protein>
<dbReference type="InterPro" id="IPR000943">
    <property type="entry name" value="RNA_pol_sigma70"/>
</dbReference>
<keyword evidence="2" id="KW-0731">Sigma factor</keyword>
<name>A0ABW4MCI8_9SPHN</name>
<reference evidence="9" key="1">
    <citation type="journal article" date="2019" name="Int. J. Syst. Evol. Microbiol.">
        <title>The Global Catalogue of Microorganisms (GCM) 10K type strain sequencing project: providing services to taxonomists for standard genome sequencing and annotation.</title>
        <authorList>
            <consortium name="The Broad Institute Genomics Platform"/>
            <consortium name="The Broad Institute Genome Sequencing Center for Infectious Disease"/>
            <person name="Wu L."/>
            <person name="Ma J."/>
        </authorList>
    </citation>
    <scope>NUCLEOTIDE SEQUENCE [LARGE SCALE GENOMIC DNA]</scope>
    <source>
        <strain evidence="9">CGMCC 1.12449</strain>
    </source>
</reference>
<dbReference type="EMBL" id="JBHUEL010000007">
    <property type="protein sequence ID" value="MFD1766784.1"/>
    <property type="molecule type" value="Genomic_DNA"/>
</dbReference>
<keyword evidence="4" id="KW-0804">Transcription</keyword>